<comment type="caution">
    <text evidence="1">The sequence shown here is derived from an EMBL/GenBank/DDBJ whole genome shotgun (WGS) entry which is preliminary data.</text>
</comment>
<gene>
    <name evidence="1" type="ORF">AC477_04045</name>
</gene>
<proteinExistence type="predicted"/>
<evidence type="ECO:0008006" key="3">
    <source>
        <dbReference type="Google" id="ProtNLM"/>
    </source>
</evidence>
<organism evidence="1 2">
    <name type="scientific">miscellaneous Crenarchaeota group-1 archaeon SG8-32-1</name>
    <dbReference type="NCBI Taxonomy" id="1685124"/>
    <lineage>
        <taxon>Archaea</taxon>
        <taxon>Candidatus Bathyarchaeota</taxon>
        <taxon>MCG-1</taxon>
    </lineage>
</organism>
<dbReference type="Proteomes" id="UP000037237">
    <property type="component" value="Unassembled WGS sequence"/>
</dbReference>
<dbReference type="PATRIC" id="fig|1685124.3.peg.791"/>
<reference evidence="1 2" key="1">
    <citation type="submission" date="2015-06" db="EMBL/GenBank/DDBJ databases">
        <title>New insights into the roles of widespread benthic archaea in carbon and nitrogen cycling.</title>
        <authorList>
            <person name="Lazar C.S."/>
            <person name="Baker B.J."/>
            <person name="Seitz K.W."/>
            <person name="Hyde A.S."/>
            <person name="Dick G.J."/>
            <person name="Hinrichs K.-U."/>
            <person name="Teske A.P."/>
        </authorList>
    </citation>
    <scope>NUCLEOTIDE SEQUENCE [LARGE SCALE GENOMIC DNA]</scope>
    <source>
        <strain evidence="1">SG8-32-1</strain>
    </source>
</reference>
<evidence type="ECO:0000313" key="1">
    <source>
        <dbReference type="EMBL" id="KON31640.1"/>
    </source>
</evidence>
<sequence>MPYKNNPLSRRGSIMPKIDEILMLLKNNKWHDLKEITEKVEVSIDKLEHILSFLSEYDFIQLGLNQKKVKLKPHLFKFLTEIQQLEKVTSING</sequence>
<dbReference type="AlphaFoldDB" id="A0A0M0BTF1"/>
<accession>A0A0M0BTF1</accession>
<name>A0A0M0BTF1_9ARCH</name>
<protein>
    <recommendedName>
        <fullName evidence="3">ArnR1-like winged helix-turn-helix domain-containing protein</fullName>
    </recommendedName>
</protein>
<dbReference type="EMBL" id="LFWU01000095">
    <property type="protein sequence ID" value="KON31640.1"/>
    <property type="molecule type" value="Genomic_DNA"/>
</dbReference>
<evidence type="ECO:0000313" key="2">
    <source>
        <dbReference type="Proteomes" id="UP000037237"/>
    </source>
</evidence>